<keyword evidence="24" id="KW-1185">Reference proteome</keyword>
<comment type="cofactor">
    <cofactor evidence="1">
        <name>Mn(2+)</name>
        <dbReference type="ChEBI" id="CHEBI:29035"/>
    </cofactor>
</comment>
<feature type="domain" description="ATP-grasp" evidence="22">
    <location>
        <begin position="106"/>
        <end position="300"/>
    </location>
</feature>
<keyword evidence="15 20" id="KW-0464">Manganese</keyword>
<dbReference type="GO" id="GO:0008716">
    <property type="term" value="F:D-alanine-D-alanine ligase activity"/>
    <property type="evidence" value="ECO:0007669"/>
    <property type="project" value="UniProtKB-UniRule"/>
</dbReference>
<keyword evidence="12 20" id="KW-0460">Magnesium</keyword>
<dbReference type="GO" id="GO:0005524">
    <property type="term" value="F:ATP binding"/>
    <property type="evidence" value="ECO:0007669"/>
    <property type="project" value="UniProtKB-UniRule"/>
</dbReference>
<evidence type="ECO:0000256" key="11">
    <source>
        <dbReference type="ARBA" id="ARBA00022840"/>
    </source>
</evidence>
<evidence type="ECO:0000256" key="16">
    <source>
        <dbReference type="ARBA" id="ARBA00023316"/>
    </source>
</evidence>
<dbReference type="GO" id="GO:0046872">
    <property type="term" value="F:metal ion binding"/>
    <property type="evidence" value="ECO:0007669"/>
    <property type="project" value="UniProtKB-KW"/>
</dbReference>
<feature type="binding site" evidence="20">
    <location>
        <position position="267"/>
    </location>
    <ligand>
        <name>Mg(2+)</name>
        <dbReference type="ChEBI" id="CHEBI:18420"/>
        <label>2</label>
    </ligand>
</feature>
<dbReference type="InterPro" id="IPR016185">
    <property type="entry name" value="PreATP-grasp_dom_sf"/>
</dbReference>
<evidence type="ECO:0000313" key="23">
    <source>
        <dbReference type="EMBL" id="EED36033.1"/>
    </source>
</evidence>
<feature type="active site" evidence="19">
    <location>
        <position position="21"/>
    </location>
</feature>
<dbReference type="UniPathway" id="UPA00219"/>
<dbReference type="AlphaFoldDB" id="B8KR49"/>
<organism evidence="23 24">
    <name type="scientific">Luminiphilus syltensis NOR5-1B</name>
    <dbReference type="NCBI Taxonomy" id="565045"/>
    <lineage>
        <taxon>Bacteria</taxon>
        <taxon>Pseudomonadati</taxon>
        <taxon>Pseudomonadota</taxon>
        <taxon>Gammaproteobacteria</taxon>
        <taxon>Cellvibrionales</taxon>
        <taxon>Halieaceae</taxon>
        <taxon>Luminiphilus</taxon>
    </lineage>
</organism>
<evidence type="ECO:0000256" key="3">
    <source>
        <dbReference type="ARBA" id="ARBA00004496"/>
    </source>
</evidence>
<feature type="active site" evidence="19">
    <location>
        <position position="278"/>
    </location>
</feature>
<evidence type="ECO:0000313" key="24">
    <source>
        <dbReference type="Proteomes" id="UP000004699"/>
    </source>
</evidence>
<feature type="active site" evidence="19">
    <location>
        <position position="147"/>
    </location>
</feature>
<dbReference type="EMBL" id="DS999411">
    <property type="protein sequence ID" value="EED36033.1"/>
    <property type="molecule type" value="Genomic_DNA"/>
</dbReference>
<evidence type="ECO:0000256" key="13">
    <source>
        <dbReference type="ARBA" id="ARBA00022960"/>
    </source>
</evidence>
<evidence type="ECO:0000256" key="20">
    <source>
        <dbReference type="PIRSR" id="PIRSR039102-3"/>
    </source>
</evidence>
<evidence type="ECO:0000256" key="12">
    <source>
        <dbReference type="ARBA" id="ARBA00022842"/>
    </source>
</evidence>
<evidence type="ECO:0000256" key="14">
    <source>
        <dbReference type="ARBA" id="ARBA00022984"/>
    </source>
</evidence>
<keyword evidence="14 18" id="KW-0573">Peptidoglycan synthesis</keyword>
<dbReference type="PIRSF" id="PIRSF039102">
    <property type="entry name" value="Ddl/VanB"/>
    <property type="match status" value="1"/>
</dbReference>
<evidence type="ECO:0000256" key="4">
    <source>
        <dbReference type="ARBA" id="ARBA00004752"/>
    </source>
</evidence>
<comment type="subcellular location">
    <subcellularLocation>
        <location evidence="3 18">Cytoplasm</location>
    </subcellularLocation>
</comment>
<keyword evidence="16 18" id="KW-0961">Cell wall biogenesis/degradation</keyword>
<dbReference type="RefSeq" id="WP_009020777.1">
    <property type="nucleotide sequence ID" value="NZ_DS999411.1"/>
</dbReference>
<dbReference type="GO" id="GO:0071555">
    <property type="term" value="P:cell wall organization"/>
    <property type="evidence" value="ECO:0007669"/>
    <property type="project" value="UniProtKB-KW"/>
</dbReference>
<evidence type="ECO:0000256" key="5">
    <source>
        <dbReference type="ARBA" id="ARBA00010871"/>
    </source>
</evidence>
<protein>
    <recommendedName>
        <fullName evidence="6 18">D-alanine--D-alanine ligase</fullName>
        <ecNumber evidence="6 18">6.3.2.4</ecNumber>
    </recommendedName>
    <alternativeName>
        <fullName evidence="18">D-Ala-D-Ala ligase</fullName>
    </alternativeName>
    <alternativeName>
        <fullName evidence="18">D-alanylalanine synthetase</fullName>
    </alternativeName>
</protein>
<reference evidence="24" key="1">
    <citation type="journal article" date="2013" name="BMC Microbiol.">
        <title>Taxonomy and evolution of bacteriochlorophyll a-containing members of the OM60/NOR5 clade of marine gammaproteobacteria: description of Luminiphilus syltensis gen. nov., sp. nov., reclassification of Haliea rubra as Pseudohaliea rubra gen. nov., comb. nov., and emendation of Chromatocurvus halotolerans.</title>
        <authorList>
            <person name="Spring S."/>
            <person name="Riedel T."/>
            <person name="Sproer C."/>
            <person name="Yan S."/>
            <person name="Harder J."/>
            <person name="Fuchs B.M."/>
        </authorList>
    </citation>
    <scope>NUCLEOTIDE SEQUENCE [LARGE SCALE GENOMIC DNA]</scope>
    <source>
        <strain evidence="24">NOR51-B</strain>
    </source>
</reference>
<dbReference type="InterPro" id="IPR011095">
    <property type="entry name" value="Dala_Dala_lig_C"/>
</dbReference>
<comment type="function">
    <text evidence="2 18">Cell wall formation.</text>
</comment>
<keyword evidence="11 21" id="KW-0067">ATP-binding</keyword>
<evidence type="ECO:0000256" key="18">
    <source>
        <dbReference type="HAMAP-Rule" id="MF_00047"/>
    </source>
</evidence>
<dbReference type="InterPro" id="IPR005905">
    <property type="entry name" value="D_ala_D_ala"/>
</dbReference>
<evidence type="ECO:0000256" key="21">
    <source>
        <dbReference type="PROSITE-ProRule" id="PRU00409"/>
    </source>
</evidence>
<evidence type="ECO:0000256" key="6">
    <source>
        <dbReference type="ARBA" id="ARBA00012216"/>
    </source>
</evidence>
<dbReference type="SUPFAM" id="SSF56059">
    <property type="entry name" value="Glutathione synthetase ATP-binding domain-like"/>
    <property type="match status" value="1"/>
</dbReference>
<dbReference type="HAMAP" id="MF_00047">
    <property type="entry name" value="Dala_Dala_lig"/>
    <property type="match status" value="1"/>
</dbReference>
<gene>
    <name evidence="18" type="primary">ddl</name>
    <name evidence="23" type="ORF">NOR51B_1981</name>
</gene>
<comment type="similarity">
    <text evidence="5 18">Belongs to the D-alanine--D-alanine ligase family.</text>
</comment>
<evidence type="ECO:0000256" key="8">
    <source>
        <dbReference type="ARBA" id="ARBA00022598"/>
    </source>
</evidence>
<evidence type="ECO:0000256" key="2">
    <source>
        <dbReference type="ARBA" id="ARBA00003921"/>
    </source>
</evidence>
<keyword evidence="10 21" id="KW-0547">Nucleotide-binding</keyword>
<dbReference type="NCBIfam" id="TIGR01205">
    <property type="entry name" value="D_ala_D_alaTIGR"/>
    <property type="match status" value="1"/>
</dbReference>
<dbReference type="PROSITE" id="PS00843">
    <property type="entry name" value="DALA_DALA_LIGASE_1"/>
    <property type="match status" value="1"/>
</dbReference>
<feature type="binding site" evidence="20">
    <location>
        <position position="254"/>
    </location>
    <ligand>
        <name>Mg(2+)</name>
        <dbReference type="ChEBI" id="CHEBI:18420"/>
        <label>1</label>
    </ligand>
</feature>
<evidence type="ECO:0000256" key="19">
    <source>
        <dbReference type="PIRSR" id="PIRSR039102-1"/>
    </source>
</evidence>
<evidence type="ECO:0000256" key="10">
    <source>
        <dbReference type="ARBA" id="ARBA00022741"/>
    </source>
</evidence>
<feature type="binding site" evidence="20">
    <location>
        <position position="267"/>
    </location>
    <ligand>
        <name>Mg(2+)</name>
        <dbReference type="ChEBI" id="CHEBI:18420"/>
        <label>1</label>
    </ligand>
</feature>
<dbReference type="PROSITE" id="PS50975">
    <property type="entry name" value="ATP_GRASP"/>
    <property type="match status" value="1"/>
</dbReference>
<keyword evidence="8 18" id="KW-0436">Ligase</keyword>
<dbReference type="GO" id="GO:0005829">
    <property type="term" value="C:cytosol"/>
    <property type="evidence" value="ECO:0007669"/>
    <property type="project" value="TreeGrafter"/>
</dbReference>
<keyword evidence="9 20" id="KW-0479">Metal-binding</keyword>
<dbReference type="GO" id="GO:0008360">
    <property type="term" value="P:regulation of cell shape"/>
    <property type="evidence" value="ECO:0007669"/>
    <property type="project" value="UniProtKB-KW"/>
</dbReference>
<dbReference type="eggNOG" id="COG1181">
    <property type="taxonomic scope" value="Bacteria"/>
</dbReference>
<evidence type="ECO:0000256" key="15">
    <source>
        <dbReference type="ARBA" id="ARBA00023211"/>
    </source>
</evidence>
<dbReference type="InterPro" id="IPR013815">
    <property type="entry name" value="ATP_grasp_subdomain_1"/>
</dbReference>
<evidence type="ECO:0000256" key="7">
    <source>
        <dbReference type="ARBA" id="ARBA00022490"/>
    </source>
</evidence>
<sequence length="311" mass="33020">MSPTVFKGKTLAVLLGGTAAERSVSLQSGENVATTLATTGAEVRRVDTADNGWQQQLKGVDFAFNLLHGPGGEDGTVQGFLEYEGIPYSGSGVLGSALTMDKARTKWLWAGIGLPTPEFLLLNRDSEWQAIIDALGPVFVKPTREGSSIGMSHAASASELADAYDNAASYGTAVMAEQYIEGSEYTVAILGDRALPSIRIETDAAFYDFEAKYVSEDTRFFCPSGLAEQDEAALAQLALDAFAATGASVWGRVDVLRRRNGDWQLLEVNTVPGMTSHSLVPMAAKQAGLSMAELLAAIYVSSSEECGVDRS</sequence>
<dbReference type="STRING" id="565045.NOR51B_1981"/>
<dbReference type="InterPro" id="IPR000291">
    <property type="entry name" value="D-Ala_lig_Van_CS"/>
</dbReference>
<comment type="cofactor">
    <cofactor evidence="20">
        <name>Mg(2+)</name>
        <dbReference type="ChEBI" id="CHEBI:18420"/>
    </cofactor>
    <cofactor evidence="20">
        <name>Mn(2+)</name>
        <dbReference type="ChEBI" id="CHEBI:29035"/>
    </cofactor>
    <text evidence="20">Binds 2 magnesium or manganese ions per subunit.</text>
</comment>
<name>B8KR49_9GAMM</name>
<dbReference type="InterPro" id="IPR011127">
    <property type="entry name" value="Dala_Dala_lig_N"/>
</dbReference>
<dbReference type="Pfam" id="PF07478">
    <property type="entry name" value="Dala_Dala_lig_C"/>
    <property type="match status" value="1"/>
</dbReference>
<evidence type="ECO:0000256" key="1">
    <source>
        <dbReference type="ARBA" id="ARBA00001936"/>
    </source>
</evidence>
<dbReference type="PROSITE" id="PS00844">
    <property type="entry name" value="DALA_DALA_LIGASE_2"/>
    <property type="match status" value="1"/>
</dbReference>
<dbReference type="GO" id="GO:0009252">
    <property type="term" value="P:peptidoglycan biosynthetic process"/>
    <property type="evidence" value="ECO:0007669"/>
    <property type="project" value="UniProtKB-UniRule"/>
</dbReference>
<dbReference type="Gene3D" id="3.40.50.20">
    <property type="match status" value="1"/>
</dbReference>
<evidence type="ECO:0000256" key="17">
    <source>
        <dbReference type="ARBA" id="ARBA00047614"/>
    </source>
</evidence>
<dbReference type="Gene3D" id="3.30.1490.20">
    <property type="entry name" value="ATP-grasp fold, A domain"/>
    <property type="match status" value="1"/>
</dbReference>
<dbReference type="PANTHER" id="PTHR23132:SF23">
    <property type="entry name" value="D-ALANINE--D-ALANINE LIGASE B"/>
    <property type="match status" value="1"/>
</dbReference>
<dbReference type="NCBIfam" id="NF002378">
    <property type="entry name" value="PRK01372.1"/>
    <property type="match status" value="1"/>
</dbReference>
<dbReference type="SUPFAM" id="SSF52440">
    <property type="entry name" value="PreATP-grasp domain"/>
    <property type="match status" value="1"/>
</dbReference>
<dbReference type="Proteomes" id="UP000004699">
    <property type="component" value="Unassembled WGS sequence"/>
</dbReference>
<keyword evidence="13 18" id="KW-0133">Cell shape</keyword>
<dbReference type="PANTHER" id="PTHR23132">
    <property type="entry name" value="D-ALANINE--D-ALANINE LIGASE"/>
    <property type="match status" value="1"/>
</dbReference>
<dbReference type="FunFam" id="3.30.470.20:FF:000008">
    <property type="entry name" value="D-alanine--D-alanine ligase"/>
    <property type="match status" value="1"/>
</dbReference>
<dbReference type="Gene3D" id="3.30.470.20">
    <property type="entry name" value="ATP-grasp fold, B domain"/>
    <property type="match status" value="1"/>
</dbReference>
<dbReference type="HOGENOM" id="CLU_039268_1_2_6"/>
<accession>B8KR49</accession>
<comment type="catalytic activity">
    <reaction evidence="17 18">
        <text>2 D-alanine + ATP = D-alanyl-D-alanine + ADP + phosphate + H(+)</text>
        <dbReference type="Rhea" id="RHEA:11224"/>
        <dbReference type="ChEBI" id="CHEBI:15378"/>
        <dbReference type="ChEBI" id="CHEBI:30616"/>
        <dbReference type="ChEBI" id="CHEBI:43474"/>
        <dbReference type="ChEBI" id="CHEBI:57416"/>
        <dbReference type="ChEBI" id="CHEBI:57822"/>
        <dbReference type="ChEBI" id="CHEBI:456216"/>
        <dbReference type="EC" id="6.3.2.4"/>
    </reaction>
</comment>
<evidence type="ECO:0000259" key="22">
    <source>
        <dbReference type="PROSITE" id="PS50975"/>
    </source>
</evidence>
<dbReference type="Pfam" id="PF01820">
    <property type="entry name" value="Dala_Dala_lig_N"/>
    <property type="match status" value="1"/>
</dbReference>
<dbReference type="InterPro" id="IPR011761">
    <property type="entry name" value="ATP-grasp"/>
</dbReference>
<feature type="binding site" evidence="20">
    <location>
        <position position="269"/>
    </location>
    <ligand>
        <name>Mg(2+)</name>
        <dbReference type="ChEBI" id="CHEBI:18420"/>
        <label>2</label>
    </ligand>
</feature>
<dbReference type="OrthoDB" id="9813261at2"/>
<evidence type="ECO:0000256" key="9">
    <source>
        <dbReference type="ARBA" id="ARBA00022723"/>
    </source>
</evidence>
<proteinExistence type="inferred from homology"/>
<comment type="pathway">
    <text evidence="4 18">Cell wall biogenesis; peptidoglycan biosynthesis.</text>
</comment>
<keyword evidence="7 18" id="KW-0963">Cytoplasm</keyword>
<dbReference type="EC" id="6.3.2.4" evidence="6 18"/>